<dbReference type="EMBL" id="JAPDRQ010000088">
    <property type="protein sequence ID" value="KAJ9655823.1"/>
    <property type="molecule type" value="Genomic_DNA"/>
</dbReference>
<accession>A0ACC3A6E2</accession>
<protein>
    <submittedName>
        <fullName evidence="1">Uncharacterized protein</fullName>
    </submittedName>
</protein>
<evidence type="ECO:0000313" key="1">
    <source>
        <dbReference type="EMBL" id="KAJ9655823.1"/>
    </source>
</evidence>
<gene>
    <name evidence="1" type="ORF">H2198_005360</name>
</gene>
<name>A0ACC3A6E2_9EURO</name>
<dbReference type="Proteomes" id="UP001172386">
    <property type="component" value="Unassembled WGS sequence"/>
</dbReference>
<comment type="caution">
    <text evidence="1">The sequence shown here is derived from an EMBL/GenBank/DDBJ whole genome shotgun (WGS) entry which is preliminary data.</text>
</comment>
<organism evidence="1 2">
    <name type="scientific">Neophaeococcomyces mojaviensis</name>
    <dbReference type="NCBI Taxonomy" id="3383035"/>
    <lineage>
        <taxon>Eukaryota</taxon>
        <taxon>Fungi</taxon>
        <taxon>Dikarya</taxon>
        <taxon>Ascomycota</taxon>
        <taxon>Pezizomycotina</taxon>
        <taxon>Eurotiomycetes</taxon>
        <taxon>Chaetothyriomycetidae</taxon>
        <taxon>Chaetothyriales</taxon>
        <taxon>Chaetothyriales incertae sedis</taxon>
        <taxon>Neophaeococcomyces</taxon>
    </lineage>
</organism>
<reference evidence="1" key="1">
    <citation type="submission" date="2022-10" db="EMBL/GenBank/DDBJ databases">
        <title>Culturing micro-colonial fungi from biological soil crusts in the Mojave desert and describing Neophaeococcomyces mojavensis, and introducing the new genera and species Taxawa tesnikishii.</title>
        <authorList>
            <person name="Kurbessoian T."/>
            <person name="Stajich J.E."/>
        </authorList>
    </citation>
    <scope>NUCLEOTIDE SEQUENCE</scope>
    <source>
        <strain evidence="1">JES_112</strain>
    </source>
</reference>
<keyword evidence="2" id="KW-1185">Reference proteome</keyword>
<proteinExistence type="predicted"/>
<evidence type="ECO:0000313" key="2">
    <source>
        <dbReference type="Proteomes" id="UP001172386"/>
    </source>
</evidence>
<sequence length="625" mass="69198">MANFLSLWKEPRKVEKNDFVFVDRPNLAFPDDIPEPFRLQSCNGLELFEVTVDQLQHYFSNKDLTAVEYTKFCLETIRKTNQYLECVIETNPDALDIAANLDQERKDGRVRGPLHGIPVLVKDNMATADKMETTAGSWALLGCKVSRDAHIVHLLRKAGAIILGKSNMDEWAGMRAHNYSCGWSARGGQCRNPYILSRSPNGSSSGSAVAVSANLVPIAVGTETDCSVISPGMVNGVVGIKPTVGLTSRGGVIPISETQDSVGTFARTVADAALTLDAIAGLDPEDKYSTNPNRRQPKSYHACLTDRKALKDAKFGLPIKRFWDVAPLRQKKVVEHVLYLMKKAGAVIYEVDMPCAEERLPENGEWDWERYGTTNPSISEITVSKIQTCYLMDDYLSKLSNTPIRTLADIVQYNDENRGSEGGHPYDIPAFPEGQPLFRDCVATKGIKTPEYHAALKHITSQCRENGIDAALKHTAEGGKEVHLDALLFCDVKRGGIQIAAQAGYPVITVPVGLDPDGMPLSIVLIHTAWQDDKIVKWASAIEDLLRHYTTTKAVNNGGKRLAREKRRGRIPPTFEKHLSKNIPVEQCYVYPGAPPETGEPWPNRPADPDEGRDLEDWEMAMYLI</sequence>